<reference evidence="1 2" key="1">
    <citation type="journal article" date="2019" name="Sci. Rep.">
        <title>Orb-weaving spider Araneus ventricosus genome elucidates the spidroin gene catalogue.</title>
        <authorList>
            <person name="Kono N."/>
            <person name="Nakamura H."/>
            <person name="Ohtoshi R."/>
            <person name="Moran D.A.P."/>
            <person name="Shinohara A."/>
            <person name="Yoshida Y."/>
            <person name="Fujiwara M."/>
            <person name="Mori M."/>
            <person name="Tomita M."/>
            <person name="Arakawa K."/>
        </authorList>
    </citation>
    <scope>NUCLEOTIDE SEQUENCE [LARGE SCALE GENOMIC DNA]</scope>
</reference>
<dbReference type="AlphaFoldDB" id="A0A4Y2P2R5"/>
<comment type="caution">
    <text evidence="1">The sequence shown here is derived from an EMBL/GenBank/DDBJ whole genome shotgun (WGS) entry which is preliminary data.</text>
</comment>
<name>A0A4Y2P2R5_ARAVE</name>
<dbReference type="Proteomes" id="UP000499080">
    <property type="component" value="Unassembled WGS sequence"/>
</dbReference>
<keyword evidence="2" id="KW-1185">Reference proteome</keyword>
<accession>A0A4Y2P2R5</accession>
<evidence type="ECO:0000313" key="1">
    <source>
        <dbReference type="EMBL" id="GBN46185.1"/>
    </source>
</evidence>
<proteinExistence type="predicted"/>
<dbReference type="EMBL" id="BGPR01010443">
    <property type="protein sequence ID" value="GBN46185.1"/>
    <property type="molecule type" value="Genomic_DNA"/>
</dbReference>
<gene>
    <name evidence="1" type="ORF">AVEN_28541_1</name>
</gene>
<evidence type="ECO:0000313" key="2">
    <source>
        <dbReference type="Proteomes" id="UP000499080"/>
    </source>
</evidence>
<protein>
    <submittedName>
        <fullName evidence="1">Uncharacterized protein</fullName>
    </submittedName>
</protein>
<organism evidence="1 2">
    <name type="scientific">Araneus ventricosus</name>
    <name type="common">Orbweaver spider</name>
    <name type="synonym">Epeira ventricosa</name>
    <dbReference type="NCBI Taxonomy" id="182803"/>
    <lineage>
        <taxon>Eukaryota</taxon>
        <taxon>Metazoa</taxon>
        <taxon>Ecdysozoa</taxon>
        <taxon>Arthropoda</taxon>
        <taxon>Chelicerata</taxon>
        <taxon>Arachnida</taxon>
        <taxon>Araneae</taxon>
        <taxon>Araneomorphae</taxon>
        <taxon>Entelegynae</taxon>
        <taxon>Araneoidea</taxon>
        <taxon>Araneidae</taxon>
        <taxon>Araneus</taxon>
    </lineage>
</organism>
<sequence>MLLQSYKVVSHKDVSGDKFGDLAASWHWRQKRPSEGPQTFNLFLLFYGLSKLRHFYVLESLPLLKERYKGKLSNQKGQLDLISKQAVRANKKPLGAVLRSLL</sequence>